<feature type="repeat" description="WD" evidence="3">
    <location>
        <begin position="77"/>
        <end position="118"/>
    </location>
</feature>
<dbReference type="Proteomes" id="UP000663827">
    <property type="component" value="Unassembled WGS sequence"/>
</dbReference>
<evidence type="ECO:0000256" key="1">
    <source>
        <dbReference type="ARBA" id="ARBA00022574"/>
    </source>
</evidence>
<evidence type="ECO:0000256" key="3">
    <source>
        <dbReference type="PROSITE-ProRule" id="PRU00221"/>
    </source>
</evidence>
<evidence type="ECO:0000256" key="2">
    <source>
        <dbReference type="ARBA" id="ARBA00022737"/>
    </source>
</evidence>
<evidence type="ECO:0000313" key="5">
    <source>
        <dbReference type="EMBL" id="CAE7074034.1"/>
    </source>
</evidence>
<dbReference type="InterPro" id="IPR000719">
    <property type="entry name" value="Prot_kinase_dom"/>
</dbReference>
<dbReference type="InterPro" id="IPR015943">
    <property type="entry name" value="WD40/YVTN_repeat-like_dom_sf"/>
</dbReference>
<name>A0A8H3HLA0_9AGAM</name>
<dbReference type="GO" id="GO:0005524">
    <property type="term" value="F:ATP binding"/>
    <property type="evidence" value="ECO:0007669"/>
    <property type="project" value="InterPro"/>
</dbReference>
<dbReference type="SMART" id="SM00320">
    <property type="entry name" value="WD40"/>
    <property type="match status" value="7"/>
</dbReference>
<dbReference type="PRINTS" id="PR00320">
    <property type="entry name" value="GPROTEINBRPT"/>
</dbReference>
<feature type="repeat" description="WD" evidence="3">
    <location>
        <begin position="213"/>
        <end position="254"/>
    </location>
</feature>
<dbReference type="PANTHER" id="PTHR22847:SF637">
    <property type="entry name" value="WD REPEAT DOMAIN 5B"/>
    <property type="match status" value="1"/>
</dbReference>
<dbReference type="PROSITE" id="PS50082">
    <property type="entry name" value="WD_REPEATS_2"/>
    <property type="match status" value="6"/>
</dbReference>
<feature type="domain" description="Protein kinase" evidence="4">
    <location>
        <begin position="516"/>
        <end position="781"/>
    </location>
</feature>
<dbReference type="InterPro" id="IPR019775">
    <property type="entry name" value="WD40_repeat_CS"/>
</dbReference>
<dbReference type="Pfam" id="PF00400">
    <property type="entry name" value="WD40"/>
    <property type="match status" value="7"/>
</dbReference>
<dbReference type="GO" id="GO:0004672">
    <property type="term" value="F:protein kinase activity"/>
    <property type="evidence" value="ECO:0007669"/>
    <property type="project" value="InterPro"/>
</dbReference>
<keyword evidence="1 3" id="KW-0853">WD repeat</keyword>
<dbReference type="PANTHER" id="PTHR22847">
    <property type="entry name" value="WD40 REPEAT PROTEIN"/>
    <property type="match status" value="1"/>
</dbReference>
<keyword evidence="2" id="KW-0677">Repeat</keyword>
<evidence type="ECO:0000259" key="4">
    <source>
        <dbReference type="PROSITE" id="PS50011"/>
    </source>
</evidence>
<dbReference type="PRINTS" id="PR00319">
    <property type="entry name" value="GPROTEINB"/>
</dbReference>
<dbReference type="SUPFAM" id="SSF56112">
    <property type="entry name" value="Protein kinase-like (PK-like)"/>
    <property type="match status" value="1"/>
</dbReference>
<dbReference type="PROSITE" id="PS50294">
    <property type="entry name" value="WD_REPEATS_REGION"/>
    <property type="match status" value="6"/>
</dbReference>
<dbReference type="InterPro" id="IPR001632">
    <property type="entry name" value="WD40_G-protein_beta-like"/>
</dbReference>
<dbReference type="InterPro" id="IPR036322">
    <property type="entry name" value="WD40_repeat_dom_sf"/>
</dbReference>
<feature type="repeat" description="WD" evidence="3">
    <location>
        <begin position="298"/>
        <end position="328"/>
    </location>
</feature>
<dbReference type="Gene3D" id="2.130.10.10">
    <property type="entry name" value="YVTN repeat-like/Quinoprotein amine dehydrogenase"/>
    <property type="match status" value="2"/>
</dbReference>
<dbReference type="InterPro" id="IPR001680">
    <property type="entry name" value="WD40_rpt"/>
</dbReference>
<evidence type="ECO:0000313" key="6">
    <source>
        <dbReference type="Proteomes" id="UP000663827"/>
    </source>
</evidence>
<dbReference type="PROSITE" id="PS00678">
    <property type="entry name" value="WD_REPEATS_1"/>
    <property type="match status" value="4"/>
</dbReference>
<feature type="repeat" description="WD" evidence="3">
    <location>
        <begin position="170"/>
        <end position="211"/>
    </location>
</feature>
<protein>
    <recommendedName>
        <fullName evidence="4">Protein kinase domain-containing protein</fullName>
    </recommendedName>
</protein>
<organism evidence="5 6">
    <name type="scientific">Rhizoctonia solani</name>
    <dbReference type="NCBI Taxonomy" id="456999"/>
    <lineage>
        <taxon>Eukaryota</taxon>
        <taxon>Fungi</taxon>
        <taxon>Dikarya</taxon>
        <taxon>Basidiomycota</taxon>
        <taxon>Agaricomycotina</taxon>
        <taxon>Agaricomycetes</taxon>
        <taxon>Cantharellales</taxon>
        <taxon>Ceratobasidiaceae</taxon>
        <taxon>Rhizoctonia</taxon>
    </lineage>
</organism>
<dbReference type="GO" id="GO:1990234">
    <property type="term" value="C:transferase complex"/>
    <property type="evidence" value="ECO:0007669"/>
    <property type="project" value="UniProtKB-ARBA"/>
</dbReference>
<dbReference type="InterPro" id="IPR011009">
    <property type="entry name" value="Kinase-like_dom_sf"/>
</dbReference>
<gene>
    <name evidence="5" type="ORF">RDB_LOCUS17970</name>
</gene>
<comment type="caution">
    <text evidence="5">The sequence shown here is derived from an EMBL/GenBank/DDBJ whole genome shotgun (WGS) entry which is preliminary data.</text>
</comment>
<dbReference type="Gene3D" id="1.10.510.10">
    <property type="entry name" value="Transferase(Phosphotransferase) domain 1"/>
    <property type="match status" value="1"/>
</dbReference>
<dbReference type="PROSITE" id="PS50011">
    <property type="entry name" value="PROTEIN_KINASE_DOM"/>
    <property type="match status" value="1"/>
</dbReference>
<dbReference type="EMBL" id="CAJNJQ010000374">
    <property type="protein sequence ID" value="CAE7074034.1"/>
    <property type="molecule type" value="Genomic_DNA"/>
</dbReference>
<feature type="repeat" description="WD" evidence="3">
    <location>
        <begin position="256"/>
        <end position="297"/>
    </location>
</feature>
<proteinExistence type="predicted"/>
<accession>A0A8H3HLA0</accession>
<dbReference type="SUPFAM" id="SSF50978">
    <property type="entry name" value="WD40 repeat-like"/>
    <property type="match status" value="1"/>
</dbReference>
<dbReference type="CDD" id="cd00200">
    <property type="entry name" value="WD40"/>
    <property type="match status" value="1"/>
</dbReference>
<dbReference type="AlphaFoldDB" id="A0A8H3HLA0"/>
<feature type="repeat" description="WD" evidence="3">
    <location>
        <begin position="34"/>
        <end position="66"/>
    </location>
</feature>
<dbReference type="InterPro" id="IPR020472">
    <property type="entry name" value="WD40_PAC1"/>
</dbReference>
<sequence length="784" mass="86539">MVSLFPTTLVETTDHNLRASGVISENQVDVMIVHKGHTGGVYSVAFSPDGKSVASGSSDRTVRMWDAHVSSPIGEPLRGHSDMIWSVSYSPLGNLIASGSSDDTIRLWDTNTGQQSGGPLKGNDSFYSVAFSPDARLIASGCSGGLFPGPTAYSVQLWDVQNRNAASGPFKGHTTHVRSVSFSPDGTRVVSGSWDKTIRVWDVERGVNIVGPLEGHTHYVRSTGFSPDGGQIVSGSYDGTIRLWDARNGGMIGEPYTGHTNGVYSVAFSPRGTYVASGGYDNTVRLWDIRTGRQVEQFEEHTNAVTSVAFSPCGQYVASGSYDHKVIIRKVLGDESNLDDVGPRTVTSQMSTPDINITTSVPLKVIEQSGEAAVTGDDSLTYADNLFEENRTFTDGSVQDSSSQPTVITYFHVHGRFYYFDNRHRFYSDDGALVYDGSSSSFTEGHPSLTFYLNDAPYQLSGDGLWSQDVDGSYLRVHTWRSDSEAIGRHMSMEEMFHHLLLHGCVDLSSQMDPQQDTAIIINGGGFGDIWSGKLDDGTQVAIKAWRAPVIEECDYKTLKRATREIHCWSRLKHDNIHQLLGIIIFKGQYLGMVSEWMENGSVYNYMRKNPTFDRYKMSLQIASGLTYMHQCDAVHGDLKAANVLVTSDGVARIADFGLSTMSEAGLRFSETSATQMGTMRWAAPEQLLEDSYRSKHSDVYALGMTILEIFTGNVPYFPECRKDINVMLKLQQGILPTRPMDHFRDNERGNRMWGLFESCWSRKPESRPTAEEAMESLSVISSI</sequence>
<dbReference type="SMART" id="SM00220">
    <property type="entry name" value="S_TKc"/>
    <property type="match status" value="1"/>
</dbReference>
<dbReference type="Pfam" id="PF07714">
    <property type="entry name" value="PK_Tyr_Ser-Thr"/>
    <property type="match status" value="1"/>
</dbReference>
<reference evidence="5" key="1">
    <citation type="submission" date="2021-01" db="EMBL/GenBank/DDBJ databases">
        <authorList>
            <person name="Kaushik A."/>
        </authorList>
    </citation>
    <scope>NUCLEOTIDE SEQUENCE</scope>
    <source>
        <strain evidence="5">AG5</strain>
    </source>
</reference>
<dbReference type="InterPro" id="IPR001245">
    <property type="entry name" value="Ser-Thr/Tyr_kinase_cat_dom"/>
</dbReference>